<reference evidence="4 5" key="1">
    <citation type="journal article" date="2006" name="Science">
        <title>Phytophthora genome sequences uncover evolutionary origins and mechanisms of pathogenesis.</title>
        <authorList>
            <person name="Tyler B.M."/>
            <person name="Tripathy S."/>
            <person name="Zhang X."/>
            <person name="Dehal P."/>
            <person name="Jiang R.H."/>
            <person name="Aerts A."/>
            <person name="Arredondo F.D."/>
            <person name="Baxter L."/>
            <person name="Bensasson D."/>
            <person name="Beynon J.L."/>
            <person name="Chapman J."/>
            <person name="Damasceno C.M."/>
            <person name="Dorrance A.E."/>
            <person name="Dou D."/>
            <person name="Dickerman A.W."/>
            <person name="Dubchak I.L."/>
            <person name="Garbelotto M."/>
            <person name="Gijzen M."/>
            <person name="Gordon S.G."/>
            <person name="Govers F."/>
            <person name="Grunwald N.J."/>
            <person name="Huang W."/>
            <person name="Ivors K.L."/>
            <person name="Jones R.W."/>
            <person name="Kamoun S."/>
            <person name="Krampis K."/>
            <person name="Lamour K.H."/>
            <person name="Lee M.K."/>
            <person name="McDonald W.H."/>
            <person name="Medina M."/>
            <person name="Meijer H.J."/>
            <person name="Nordberg E.K."/>
            <person name="Maclean D.J."/>
            <person name="Ospina-Giraldo M.D."/>
            <person name="Morris P.F."/>
            <person name="Phuntumart V."/>
            <person name="Putnam N.H."/>
            <person name="Rash S."/>
            <person name="Rose J.K."/>
            <person name="Sakihama Y."/>
            <person name="Salamov A.A."/>
            <person name="Savidor A."/>
            <person name="Scheuring C.F."/>
            <person name="Smith B.M."/>
            <person name="Sobral B.W."/>
            <person name="Terry A."/>
            <person name="Torto-Alalibo T.A."/>
            <person name="Win J."/>
            <person name="Xu Z."/>
            <person name="Zhang H."/>
            <person name="Grigoriev I.V."/>
            <person name="Rokhsar D.S."/>
            <person name="Boore J.L."/>
        </authorList>
    </citation>
    <scope>NUCLEOTIDE SEQUENCE [LARGE SCALE GENOMIC DNA]</scope>
    <source>
        <strain evidence="4 5">P6497</strain>
    </source>
</reference>
<organism evidence="4 5">
    <name type="scientific">Phytophthora sojae (strain P6497)</name>
    <name type="common">Soybean stem and root rot agent</name>
    <name type="synonym">Phytophthora megasperma f. sp. glycines</name>
    <dbReference type="NCBI Taxonomy" id="1094619"/>
    <lineage>
        <taxon>Eukaryota</taxon>
        <taxon>Sar</taxon>
        <taxon>Stramenopiles</taxon>
        <taxon>Oomycota</taxon>
        <taxon>Peronosporomycetes</taxon>
        <taxon>Peronosporales</taxon>
        <taxon>Peronosporaceae</taxon>
        <taxon>Phytophthora</taxon>
    </lineage>
</organism>
<proteinExistence type="predicted"/>
<dbReference type="GeneID" id="20641911"/>
<dbReference type="RefSeq" id="XP_009527061.1">
    <property type="nucleotide sequence ID" value="XM_009528766.1"/>
</dbReference>
<dbReference type="AlphaFoldDB" id="G4ZGA0"/>
<dbReference type="InParanoid" id="G4ZGA0"/>
<dbReference type="KEGG" id="psoj:PHYSODRAFT_300856"/>
<dbReference type="Gene3D" id="2.60.40.150">
    <property type="entry name" value="C2 domain"/>
    <property type="match status" value="1"/>
</dbReference>
<dbReference type="STRING" id="1094619.G4ZGA0"/>
<dbReference type="SUPFAM" id="SSF49562">
    <property type="entry name" value="C2 domain (Calcium/lipid-binding domain, CaLB)"/>
    <property type="match status" value="1"/>
</dbReference>
<dbReference type="GO" id="GO:0046872">
    <property type="term" value="F:metal ion binding"/>
    <property type="evidence" value="ECO:0007669"/>
    <property type="project" value="UniProtKB-KW"/>
</dbReference>
<dbReference type="InterPro" id="IPR000008">
    <property type="entry name" value="C2_dom"/>
</dbReference>
<name>G4ZGA0_PHYSP</name>
<dbReference type="EMBL" id="JH159154">
    <property type="protein sequence ID" value="EGZ18003.1"/>
    <property type="molecule type" value="Genomic_DNA"/>
</dbReference>
<keyword evidence="5" id="KW-1185">Reference proteome</keyword>
<sequence length="250" mass="28356">MPFLHVTLFSAEDLPASDSILIGGKSDPYVVFKVSNMERKSLCHKSNLNPQWNPPERYIFPVESPMTAVLTIKIFDMDFLRSDDLLGTIVLPVAMFEDRMGVRTLENYPISVSNAYSKQNRQSTLKLEICLKATSDDEVEQHLHVWENQSKSFRSGWKPSTATARLQWSSFDNSITSNQFKDVVPAAPAGMTGSGWQFSITRGDDEGWLYAMSFSGSWSSSCSTLSRVRRRLWDNVYRLKNSQESRVSDC</sequence>
<dbReference type="OMA" id="PERYIFP"/>
<keyword evidence="1" id="KW-0479">Metal-binding</keyword>
<dbReference type="SMART" id="SM00239">
    <property type="entry name" value="C2"/>
    <property type="match status" value="1"/>
</dbReference>
<protein>
    <recommendedName>
        <fullName evidence="3">C2 domain-containing protein</fullName>
    </recommendedName>
</protein>
<evidence type="ECO:0000256" key="1">
    <source>
        <dbReference type="ARBA" id="ARBA00022723"/>
    </source>
</evidence>
<dbReference type="Pfam" id="PF00168">
    <property type="entry name" value="C2"/>
    <property type="match status" value="1"/>
</dbReference>
<evidence type="ECO:0000313" key="5">
    <source>
        <dbReference type="Proteomes" id="UP000002640"/>
    </source>
</evidence>
<dbReference type="PROSITE" id="PS50004">
    <property type="entry name" value="C2"/>
    <property type="match status" value="1"/>
</dbReference>
<evidence type="ECO:0000259" key="3">
    <source>
        <dbReference type="PROSITE" id="PS50004"/>
    </source>
</evidence>
<dbReference type="PANTHER" id="PTHR45911">
    <property type="entry name" value="C2 DOMAIN-CONTAINING PROTEIN"/>
    <property type="match status" value="1"/>
</dbReference>
<dbReference type="PANTHER" id="PTHR45911:SF7">
    <property type="entry name" value="C2 DOMAIN-CONTAINING PROTEIN"/>
    <property type="match status" value="1"/>
</dbReference>
<evidence type="ECO:0000313" key="4">
    <source>
        <dbReference type="EMBL" id="EGZ18003.1"/>
    </source>
</evidence>
<feature type="domain" description="C2" evidence="3">
    <location>
        <begin position="1"/>
        <end position="107"/>
    </location>
</feature>
<dbReference type="InterPro" id="IPR035892">
    <property type="entry name" value="C2_domain_sf"/>
</dbReference>
<keyword evidence="2" id="KW-0106">Calcium</keyword>
<dbReference type="Proteomes" id="UP000002640">
    <property type="component" value="Unassembled WGS sequence"/>
</dbReference>
<gene>
    <name evidence="4" type="ORF">PHYSODRAFT_300856</name>
</gene>
<evidence type="ECO:0000256" key="2">
    <source>
        <dbReference type="ARBA" id="ARBA00022837"/>
    </source>
</evidence>
<dbReference type="SMR" id="G4ZGA0"/>
<accession>G4ZGA0</accession>